<proteinExistence type="predicted"/>
<dbReference type="PANTHER" id="PTHR24120">
    <property type="entry name" value="GH07239P"/>
    <property type="match status" value="1"/>
</dbReference>
<feature type="non-terminal residue" evidence="3">
    <location>
        <position position="1"/>
    </location>
</feature>
<evidence type="ECO:0000256" key="1">
    <source>
        <dbReference type="PROSITE-ProRule" id="PRU00023"/>
    </source>
</evidence>
<dbReference type="VEuPathDB" id="GiardiaDB:GL50581_139"/>
<dbReference type="SMART" id="SM00248">
    <property type="entry name" value="ANK"/>
    <property type="match status" value="17"/>
</dbReference>
<dbReference type="Pfam" id="PF12796">
    <property type="entry name" value="Ank_2"/>
    <property type="match status" value="4"/>
</dbReference>
<protein>
    <submittedName>
        <fullName evidence="3">Ankyrin repeat protein</fullName>
    </submittedName>
</protein>
<feature type="repeat" description="ANK" evidence="1">
    <location>
        <begin position="37"/>
        <end position="69"/>
    </location>
</feature>
<dbReference type="InterPro" id="IPR036770">
    <property type="entry name" value="Ankyrin_rpt-contain_sf"/>
</dbReference>
<accession>V6TE07</accession>
<reference evidence="3 4" key="2">
    <citation type="journal article" date="2013" name="Genome Biol. Evol.">
        <title>Genome sequencing of Giardia lamblia genotypes A2 and B isolates (DH and GS) and comparative analysis with the genomes of genotypes A1 and E (WB and Pig).</title>
        <authorList>
            <person name="Adam R.D."/>
            <person name="Dahlstrom E.W."/>
            <person name="Martens C.A."/>
            <person name="Bruno D.P."/>
            <person name="Barbian K.D."/>
            <person name="Ricklefs S.M."/>
            <person name="Hernandez M.M."/>
            <person name="Narla N.P."/>
            <person name="Patel R.B."/>
            <person name="Porcella S.F."/>
            <person name="Nash T.E."/>
        </authorList>
    </citation>
    <scope>NUCLEOTIDE SEQUENCE [LARGE SCALE GENOMIC DNA]</scope>
    <source>
        <strain evidence="3 4">DH</strain>
    </source>
</reference>
<dbReference type="InterPro" id="IPR002110">
    <property type="entry name" value="Ankyrin_rpt"/>
</dbReference>
<dbReference type="Gene3D" id="1.25.40.20">
    <property type="entry name" value="Ankyrin repeat-containing domain"/>
    <property type="match status" value="5"/>
</dbReference>
<dbReference type="PANTHER" id="PTHR24120:SF4">
    <property type="entry name" value="GH07239P"/>
    <property type="match status" value="1"/>
</dbReference>
<dbReference type="Proteomes" id="UP000018320">
    <property type="component" value="Unassembled WGS sequence"/>
</dbReference>
<dbReference type="PROSITE" id="PS50088">
    <property type="entry name" value="ANK_REPEAT"/>
    <property type="match status" value="2"/>
</dbReference>
<dbReference type="SUPFAM" id="SSF48403">
    <property type="entry name" value="Ankyrin repeat"/>
    <property type="match status" value="4"/>
</dbReference>
<feature type="compositionally biased region" description="Basic and acidic residues" evidence="2">
    <location>
        <begin position="606"/>
        <end position="615"/>
    </location>
</feature>
<evidence type="ECO:0000256" key="2">
    <source>
        <dbReference type="SAM" id="MobiDB-lite"/>
    </source>
</evidence>
<feature type="compositionally biased region" description="Polar residues" evidence="2">
    <location>
        <begin position="578"/>
        <end position="605"/>
    </location>
</feature>
<dbReference type="VEuPathDB" id="GiardiaDB:DHA2_21156"/>
<dbReference type="PROSITE" id="PS50297">
    <property type="entry name" value="ANK_REP_REGION"/>
    <property type="match status" value="2"/>
</dbReference>
<reference evidence="4" key="1">
    <citation type="submission" date="2012-02" db="EMBL/GenBank/DDBJ databases">
        <title>Genome sequencing of Giardia lamblia Genotypes A2 and B isolates (DH and GS) and comparative analysis with the genomes of Genotypes A1 and E (WB and Pig).</title>
        <authorList>
            <person name="Adam R."/>
            <person name="Dahlstrom E."/>
            <person name="Martens C."/>
            <person name="Bruno D."/>
            <person name="Barbian K."/>
            <person name="Porcella S.F."/>
            <person name="Nash T."/>
        </authorList>
    </citation>
    <scope>NUCLEOTIDE SEQUENCE</scope>
    <source>
        <strain evidence="4">DH</strain>
    </source>
</reference>
<evidence type="ECO:0000313" key="4">
    <source>
        <dbReference type="Proteomes" id="UP000018320"/>
    </source>
</evidence>
<comment type="caution">
    <text evidence="3">The sequence shown here is derived from an EMBL/GenBank/DDBJ whole genome shotgun (WGS) entry which is preliminary data.</text>
</comment>
<feature type="repeat" description="ANK" evidence="1">
    <location>
        <begin position="193"/>
        <end position="215"/>
    </location>
</feature>
<organism evidence="3 4">
    <name type="scientific">Giardia intestinalis</name>
    <name type="common">Giardia lamblia</name>
    <dbReference type="NCBI Taxonomy" id="5741"/>
    <lineage>
        <taxon>Eukaryota</taxon>
        <taxon>Metamonada</taxon>
        <taxon>Diplomonadida</taxon>
        <taxon>Hexamitidae</taxon>
        <taxon>Giardiinae</taxon>
        <taxon>Giardia</taxon>
    </lineage>
</organism>
<dbReference type="AlphaFoldDB" id="V6TE07"/>
<dbReference type="EMBL" id="AHGT01000037">
    <property type="protein sequence ID" value="ESU36909.1"/>
    <property type="molecule type" value="Genomic_DNA"/>
</dbReference>
<name>V6TE07_GIAIN</name>
<evidence type="ECO:0000313" key="3">
    <source>
        <dbReference type="EMBL" id="ESU36909.1"/>
    </source>
</evidence>
<feature type="region of interest" description="Disordered" evidence="2">
    <location>
        <begin position="571"/>
        <end position="615"/>
    </location>
</feature>
<dbReference type="VEuPathDB" id="GiardiaDB:QR46_0661"/>
<gene>
    <name evidence="3" type="ORF">DHA2_21156</name>
</gene>
<keyword evidence="1" id="KW-0040">ANK repeat</keyword>
<sequence length="1032" mass="116354">VMRSAQVANEWFGAVLAGDTGTVIRLLHRCRGWYNTDGYTALMLAGVQGNIKLIRILMEHESSLLSKQEDMTALMLITIHGSVNSAKTLLEVEARRQNSRGLTALILACINNNEDMIKLLSKRETCCRTTLGETALMYLVRRNNYKCMHYVLEMEVKAQMNSGYSALMMAAELGYYECAKLLANREHCLQNCEGETALMIAVREGHFKIARLLVKSEKRYQNSEGWTALMLSIRYQMHRIATRLANDEQGIFSRNNISALMLSIYYEMPEITKVLIQKEVGMVIRSIEETAAVVHHHLRPKHAQVITSHYLRKHGIVDVSLSSSKIPLSMANIDLLSNRDISNDQELDSTFKPGRTAYMIAILKKNFLVMELLHEHECGRQDHDGTSAAMLALEVMYTELCHRLKQIEDGSDVESLYDFIRDRTWRQFLCAIDRLLPKEAELQNNEGQTLLMLAVKHGVGLAERIRALKRNIMLFRRLGRETFFDLLNPNLSQQSVNTIFQKKLGLIEDGVLPSAEDQRVEDSSAHEYSVTMVEHELTGSYASVNVSFPMNILDSDEESIEQSIRALKQQTRRRFAMNRTSKSQSEGTKLSIKNDQVSTCDSPSLESEKDPKDESMEIVQGTALRAFVGYETAPLDTILSARSPQICSASGKVISTRTGVPNNLVQFDDESSSDYLDETDYYKYEADTDIRIMLRDKIMRISSCFIKRHPEELDELCTLAWTTHVELLLTIAKWEARMKDIRGQTALMYAVSHLHYSVASVLASLEGSMQDNQGNTALMHLILTAHRVSIKIEPIQAALHHATSILQGKHGAEASYPKSTYVLYERSTIRQMMKILEVLCPIEQGMHNKLGQTALIFAAANGNFDAVRALLAVECTKQDNYGFSALMYAIKSGNVNSALLLVPLETHLVTWKKDTALMMTARYGILKICSEILKMETSLIRRQNDDGYTALIFAAKHGHVELVKALHDYEFTKQDLLGQTAAIHAVLAGHIECVKLLVEEFDIVDNAGQTIGQIANKMGHVEIIEFLEFLFD</sequence>
<dbReference type="VEuPathDB" id="GiardiaDB:GL50803_0021156"/>